<proteinExistence type="predicted"/>
<evidence type="ECO:0000256" key="1">
    <source>
        <dbReference type="SAM" id="Phobius"/>
    </source>
</evidence>
<gene>
    <name evidence="2" type="ORF">HORIV_11910</name>
</gene>
<keyword evidence="1" id="KW-0812">Transmembrane</keyword>
<keyword evidence="1" id="KW-1133">Transmembrane helix</keyword>
<feature type="transmembrane region" description="Helical" evidence="1">
    <location>
        <begin position="13"/>
        <end position="37"/>
    </location>
</feature>
<keyword evidence="3" id="KW-1185">Reference proteome</keyword>
<dbReference type="EMBL" id="AP019416">
    <property type="protein sequence ID" value="BBI48770.1"/>
    <property type="molecule type" value="Genomic_DNA"/>
</dbReference>
<name>A0ABM7GEB7_9GAMM</name>
<organism evidence="2 3">
    <name type="scientific">Vreelandella olivaria</name>
    <dbReference type="NCBI Taxonomy" id="390919"/>
    <lineage>
        <taxon>Bacteria</taxon>
        <taxon>Pseudomonadati</taxon>
        <taxon>Pseudomonadota</taxon>
        <taxon>Gammaproteobacteria</taxon>
        <taxon>Oceanospirillales</taxon>
        <taxon>Halomonadaceae</taxon>
        <taxon>Vreelandella</taxon>
    </lineage>
</organism>
<protein>
    <submittedName>
        <fullName evidence="2">Uncharacterized protein</fullName>
    </submittedName>
</protein>
<dbReference type="Proteomes" id="UP000289555">
    <property type="component" value="Chromosome"/>
</dbReference>
<keyword evidence="1" id="KW-0472">Membrane</keyword>
<sequence>MLSPMDFDQAHKVFTALVSTVAPIVAIAAIISHGYTFKKVKHPALRLYF</sequence>
<evidence type="ECO:0000313" key="2">
    <source>
        <dbReference type="EMBL" id="BBI48770.1"/>
    </source>
</evidence>
<reference evidence="3" key="1">
    <citation type="journal article" date="2019" name="Microbiol. Resour. Announc.">
        <title>Complete Genome Sequence of Halomonas olivaria, a Moderately Halophilic Bacterium Isolated from Olive Processing Effluents, Obtained by Nanopore Sequencing.</title>
        <authorList>
            <person name="Nagata S."/>
            <person name="Ii K.M."/>
            <person name="Tsukimi T."/>
            <person name="Miura M.C."/>
            <person name="Galipon J."/>
            <person name="Arakawa K."/>
        </authorList>
    </citation>
    <scope>NUCLEOTIDE SEQUENCE [LARGE SCALE GENOMIC DNA]</scope>
    <source>
        <strain evidence="3">TYRC17</strain>
    </source>
</reference>
<evidence type="ECO:0000313" key="3">
    <source>
        <dbReference type="Proteomes" id="UP000289555"/>
    </source>
</evidence>
<accession>A0ABM7GEB7</accession>